<dbReference type="Pfam" id="PF07030">
    <property type="entry name" value="Phage_Mu_Gp36"/>
    <property type="match status" value="1"/>
</dbReference>
<sequence>MGYASKEDIDELYGTDLLVRVADYNKDGTPDPEVIAKGLQAADEICDAYLSAQYTIPVVPTPGVVKNCAIDIAVYKMALGRTGRTDEMRVRYEDALALLEKISTGKVGLGLPPETVDNGDGTSTTTNPNVRRSGGSFDCGRA</sequence>
<gene>
    <name evidence="2" type="ORF">FXV83_16445</name>
</gene>
<reference evidence="2 3" key="1">
    <citation type="submission" date="2019-08" db="EMBL/GenBank/DDBJ databases">
        <title>Bradyrhizobium hipponensis sp. nov., a rhizobium isolated from a Lupinus angustifolius root nodule in Tunisia.</title>
        <authorList>
            <person name="Off K."/>
            <person name="Rejili M."/>
            <person name="Mars M."/>
            <person name="Brachmann A."/>
            <person name="Marin M."/>
        </authorList>
    </citation>
    <scope>NUCLEOTIDE SEQUENCE [LARGE SCALE GENOMIC DNA]</scope>
    <source>
        <strain evidence="3">aSej3</strain>
    </source>
</reference>
<name>A0A5S4YMD7_9BRAD</name>
<dbReference type="AlphaFoldDB" id="A0A5S4YMD7"/>
<dbReference type="RefSeq" id="WP_148740454.1">
    <property type="nucleotide sequence ID" value="NZ_VSTH01000051.1"/>
</dbReference>
<protein>
    <submittedName>
        <fullName evidence="2">DUF1320 domain-containing protein</fullName>
    </submittedName>
</protein>
<organism evidence="2 3">
    <name type="scientific">Bradyrhizobium hipponense</name>
    <dbReference type="NCBI Taxonomy" id="2605638"/>
    <lineage>
        <taxon>Bacteria</taxon>
        <taxon>Pseudomonadati</taxon>
        <taxon>Pseudomonadota</taxon>
        <taxon>Alphaproteobacteria</taxon>
        <taxon>Hyphomicrobiales</taxon>
        <taxon>Nitrobacteraceae</taxon>
        <taxon>Bradyrhizobium</taxon>
    </lineage>
</organism>
<keyword evidence="3" id="KW-1185">Reference proteome</keyword>
<evidence type="ECO:0000313" key="3">
    <source>
        <dbReference type="Proteomes" id="UP000324797"/>
    </source>
</evidence>
<dbReference type="InterPro" id="IPR009752">
    <property type="entry name" value="Phage_Mu_GpJ"/>
</dbReference>
<dbReference type="EMBL" id="VSTH01000051">
    <property type="protein sequence ID" value="TYO65520.1"/>
    <property type="molecule type" value="Genomic_DNA"/>
</dbReference>
<feature type="compositionally biased region" description="Polar residues" evidence="1">
    <location>
        <begin position="120"/>
        <end position="130"/>
    </location>
</feature>
<evidence type="ECO:0000256" key="1">
    <source>
        <dbReference type="SAM" id="MobiDB-lite"/>
    </source>
</evidence>
<comment type="caution">
    <text evidence="2">The sequence shown here is derived from an EMBL/GenBank/DDBJ whole genome shotgun (WGS) entry which is preliminary data.</text>
</comment>
<accession>A0A5S4YMD7</accession>
<dbReference type="Proteomes" id="UP000324797">
    <property type="component" value="Unassembled WGS sequence"/>
</dbReference>
<proteinExistence type="predicted"/>
<feature type="region of interest" description="Disordered" evidence="1">
    <location>
        <begin position="110"/>
        <end position="142"/>
    </location>
</feature>
<evidence type="ECO:0000313" key="2">
    <source>
        <dbReference type="EMBL" id="TYO65520.1"/>
    </source>
</evidence>